<gene>
    <name evidence="1" type="ORF">BV22DRAFT_1095867</name>
</gene>
<comment type="caution">
    <text evidence="1">The sequence shown here is derived from an EMBL/GenBank/DDBJ whole genome shotgun (WGS) entry which is preliminary data.</text>
</comment>
<evidence type="ECO:0000313" key="2">
    <source>
        <dbReference type="Proteomes" id="UP000790709"/>
    </source>
</evidence>
<name>A0ACB8B7W5_9AGAM</name>
<keyword evidence="2" id="KW-1185">Reference proteome</keyword>
<organism evidence="1 2">
    <name type="scientific">Leucogyrophana mollusca</name>
    <dbReference type="NCBI Taxonomy" id="85980"/>
    <lineage>
        <taxon>Eukaryota</taxon>
        <taxon>Fungi</taxon>
        <taxon>Dikarya</taxon>
        <taxon>Basidiomycota</taxon>
        <taxon>Agaricomycotina</taxon>
        <taxon>Agaricomycetes</taxon>
        <taxon>Agaricomycetidae</taxon>
        <taxon>Boletales</taxon>
        <taxon>Boletales incertae sedis</taxon>
        <taxon>Leucogyrophana</taxon>
    </lineage>
</organism>
<dbReference type="Proteomes" id="UP000790709">
    <property type="component" value="Unassembled WGS sequence"/>
</dbReference>
<dbReference type="EMBL" id="MU266511">
    <property type="protein sequence ID" value="KAH7921806.1"/>
    <property type="molecule type" value="Genomic_DNA"/>
</dbReference>
<accession>A0ACB8B7W5</accession>
<evidence type="ECO:0000313" key="1">
    <source>
        <dbReference type="EMBL" id="KAH7921806.1"/>
    </source>
</evidence>
<proteinExistence type="predicted"/>
<protein>
    <submittedName>
        <fullName evidence="1">Uncharacterized protein</fullName>
    </submittedName>
</protein>
<reference evidence="1" key="1">
    <citation type="journal article" date="2021" name="New Phytol.">
        <title>Evolutionary innovations through gain and loss of genes in the ectomycorrhizal Boletales.</title>
        <authorList>
            <person name="Wu G."/>
            <person name="Miyauchi S."/>
            <person name="Morin E."/>
            <person name="Kuo A."/>
            <person name="Drula E."/>
            <person name="Varga T."/>
            <person name="Kohler A."/>
            <person name="Feng B."/>
            <person name="Cao Y."/>
            <person name="Lipzen A."/>
            <person name="Daum C."/>
            <person name="Hundley H."/>
            <person name="Pangilinan J."/>
            <person name="Johnson J."/>
            <person name="Barry K."/>
            <person name="LaButti K."/>
            <person name="Ng V."/>
            <person name="Ahrendt S."/>
            <person name="Min B."/>
            <person name="Choi I.G."/>
            <person name="Park H."/>
            <person name="Plett J.M."/>
            <person name="Magnuson J."/>
            <person name="Spatafora J.W."/>
            <person name="Nagy L.G."/>
            <person name="Henrissat B."/>
            <person name="Grigoriev I.V."/>
            <person name="Yang Z.L."/>
            <person name="Xu J."/>
            <person name="Martin F.M."/>
        </authorList>
    </citation>
    <scope>NUCLEOTIDE SEQUENCE</scope>
    <source>
        <strain evidence="1">KUC20120723A-06</strain>
    </source>
</reference>
<sequence length="1229" mass="133682">MSVVEPQMAPPDSLPVENGPVDSITDALAKVAIQPDDPSSESARDIDRQKNDPKSRPLVIYTRPQLLYLHKSPLVKLPAGMPALKDWFGAESESANAKKDTDTQPSPNNARDRRFRRDADEGETPSRPSFRGTTITQPSQMGNFKHQSIRAADRDRDKEADREQERDTRVKEGQERLRNLSDKYDRDRRALSSGVAQLRGKDRDTAPHLAAGTSSRIISQGQAAAVRQADARDQSKRKDGEISEDWRRGSEPARTGRGERSDNLRRDREDRERPRSGVRDSSRPRRDGSVSRRDRDRGEDRERERDRDRRDDSGRDGHSYRRDRDDPVSRDRDIDKDSEVDDPRRWRDDGKRDERMAARRDREHRDRDRDRDLRDRPRDRAPQAPSWEGSDRQERRWTPAEERDGRNKRNTGRDRRGAGGDDTKDDRREREREKEPAWMDTYIPSDSSGGFLSAPRAGGDLDGIQAFKKELKEKEQKEQTTAGNDSERLEEPKVKDAVMRGQEAASGSPLDEIQLFKLMMKREEEKKRADPPLVGAVATSLQATGQISPESVSEFREANSPKDRPVLSNPPPSSSPAPRSIHDQAPRLTPRASSSLHAPPSPSRQLDLPTQSLSDGTQALLSILSSSSSPGLNGPNTSRPADSDTSFEKLKPSGSRFFPNPIASDLPAPQASMKPSMEAIVASSQTSTQNNPPAGSRLLAFASRAPHITDNSQIIAPGPTSVQMHPSIQHKNGVLASSLGGVQNGGITMFTHGDNPVASSSSISDNLRSPRNFSPLDEVRDRAAIAASSEAFRRGSAALSGERNSFLMEQAASNDTGLHGGIPNNNPGTAYDAGGSGVATAKGSRFAKFFDGKGRDTPAANKGPGGGLGPSLGHPGSRQELGNFTGMSGNNPDTRAMEDIFAMLSNSAHGQRLGSAAETPGVDVGHFNPASNSLQALQNAQLHHPHHHHHQLVQGNGRLDALYESRLDDRNFVPDGMVPGLRSAPPPRSRQNSAMFTDGSDEMQFNGPRVQSQMYSGPVPSMYPQQAGLGRNGGVPPQPPHFRGGPSPSSLQGPPQRLPPGLANLGGRPPHEPAQFISPPIGIPSSGLHGLPHGNGASQQQSFNNYAQGNIGFGGGPQMRMPHPGAHQLQNVLGHNALQGPGHYGNLTPAQVQLLGMNGGAGVPGGLRGPGGGYTQQGPQMQLPVHAMRQQQLPPHLASLHYQQQGLPGANTQPAHDLMALLMNGGRRE</sequence>